<protein>
    <submittedName>
        <fullName evidence="1">Uncharacterized protein</fullName>
    </submittedName>
</protein>
<sequence>MGRPKTQNKVNLNKAPQIIEMPFGATSRKQQMILDSEAEILVIGGGV</sequence>
<reference evidence="1 2" key="1">
    <citation type="submission" date="2019-03" db="EMBL/GenBank/DDBJ databases">
        <title>Genomic and seasonal variations among aquatic phages infecting the Baltic Sea Gammaproteobacteria Rheinheimera sp. bal341.</title>
        <authorList>
            <person name="Nilsson E."/>
            <person name="Li K."/>
            <person name="Fridlund J."/>
            <person name="Sulcius S."/>
            <person name="Bunse C."/>
            <person name="Karlsson C.M.G."/>
            <person name="Lindh M."/>
            <person name="Lundin D."/>
            <person name="Pinhassi J."/>
            <person name="Holmfeldt K."/>
        </authorList>
    </citation>
    <scope>NUCLEOTIDE SEQUENCE [LARGE SCALE GENOMIC DNA]</scope>
</reference>
<evidence type="ECO:0000313" key="1">
    <source>
        <dbReference type="EMBL" id="QCQ58080.1"/>
    </source>
</evidence>
<dbReference type="EMBL" id="MK719702">
    <property type="protein sequence ID" value="QCQ58080.1"/>
    <property type="molecule type" value="Genomic_DNA"/>
</dbReference>
<accession>A0A4P8MW46</accession>
<dbReference type="Proteomes" id="UP000300052">
    <property type="component" value="Genome"/>
</dbReference>
<evidence type="ECO:0000313" key="2">
    <source>
        <dbReference type="Proteomes" id="UP000300052"/>
    </source>
</evidence>
<organism evidence="1 2">
    <name type="scientific">Rheinheimera phage vB_RspM_Barba1S</name>
    <dbReference type="NCBI Taxonomy" id="2565660"/>
    <lineage>
        <taxon>Viruses</taxon>
        <taxon>Duplodnaviria</taxon>
        <taxon>Heunggongvirae</taxon>
        <taxon>Uroviricota</taxon>
        <taxon>Caudoviricetes</taxon>
        <taxon>Barbavirus</taxon>
        <taxon>Barbavirus barba18A</taxon>
    </lineage>
</organism>
<proteinExistence type="predicted"/>
<gene>
    <name evidence="1" type="ORF">Barba1S_gp093</name>
</gene>
<name>A0A4P8MW46_9CAUD</name>